<feature type="binding site" evidence="8">
    <location>
        <position position="27"/>
    </location>
    <ligand>
        <name>Mg(2+)</name>
        <dbReference type="ChEBI" id="CHEBI:18420"/>
    </ligand>
</feature>
<comment type="caution">
    <text evidence="10">The sequence shown here is derived from an EMBL/GenBank/DDBJ whole genome shotgun (WGS) entry which is preliminary data.</text>
</comment>
<dbReference type="HAMAP" id="MF_00101">
    <property type="entry name" value="AcpS"/>
    <property type="match status" value="1"/>
</dbReference>
<keyword evidence="2 8" id="KW-0808">Transferase</keyword>
<keyword evidence="6 8" id="KW-0443">Lipid metabolism</keyword>
<proteinExistence type="inferred from homology"/>
<reference evidence="11" key="1">
    <citation type="journal article" date="2019" name="Int. J. Syst. Evol. Microbiol.">
        <title>The Global Catalogue of Microorganisms (GCM) 10K type strain sequencing project: providing services to taxonomists for standard genome sequencing and annotation.</title>
        <authorList>
            <consortium name="The Broad Institute Genomics Platform"/>
            <consortium name="The Broad Institute Genome Sequencing Center for Infectious Disease"/>
            <person name="Wu L."/>
            <person name="Ma J."/>
        </authorList>
    </citation>
    <scope>NUCLEOTIDE SEQUENCE [LARGE SCALE GENOMIC DNA]</scope>
    <source>
        <strain evidence="11">CGMCC 4.7371</strain>
    </source>
</reference>
<keyword evidence="7 8" id="KW-0275">Fatty acid biosynthesis</keyword>
<evidence type="ECO:0000256" key="7">
    <source>
        <dbReference type="ARBA" id="ARBA00023160"/>
    </source>
</evidence>
<keyword evidence="5 8" id="KW-0460">Magnesium</keyword>
<dbReference type="NCBIfam" id="TIGR00556">
    <property type="entry name" value="pantethn_trn"/>
    <property type="match status" value="1"/>
</dbReference>
<keyword evidence="4 8" id="KW-0276">Fatty acid metabolism</keyword>
<keyword evidence="3 8" id="KW-0479">Metal-binding</keyword>
<dbReference type="InterPro" id="IPR037143">
    <property type="entry name" value="4-PPantetheinyl_Trfase_dom_sf"/>
</dbReference>
<evidence type="ECO:0000256" key="4">
    <source>
        <dbReference type="ARBA" id="ARBA00022832"/>
    </source>
</evidence>
<name>A0ABQ2N7Z5_9ACTN</name>
<comment type="function">
    <text evidence="8">Transfers the 4'-phosphopantetheine moiety from coenzyme A to a Ser of acyl-carrier-protein.</text>
</comment>
<dbReference type="InterPro" id="IPR004568">
    <property type="entry name" value="Ppantetheine-prot_Trfase_dom"/>
</dbReference>
<evidence type="ECO:0000256" key="6">
    <source>
        <dbReference type="ARBA" id="ARBA00023098"/>
    </source>
</evidence>
<sequence>MPLTDVNALTRAPEVPDGLAVHGVGVDLVHVPSFADQVGQPGSRFADVFSPGERADVAARGGHPRHLAARWAAREALVKAWSALLYGEPPLLGDEALRQIEVACDAWGRPRLVLRGAVAAYLGECRVDLSLSHDGDYAVAYVVLSAASR</sequence>
<evidence type="ECO:0000256" key="2">
    <source>
        <dbReference type="ARBA" id="ARBA00022679"/>
    </source>
</evidence>
<feature type="binding site" evidence="8">
    <location>
        <position position="75"/>
    </location>
    <ligand>
        <name>Mg(2+)</name>
        <dbReference type="ChEBI" id="CHEBI:18420"/>
    </ligand>
</feature>
<dbReference type="Pfam" id="PF01648">
    <property type="entry name" value="ACPS"/>
    <property type="match status" value="1"/>
</dbReference>
<dbReference type="EMBL" id="BMNI01000001">
    <property type="protein sequence ID" value="GGO86266.1"/>
    <property type="molecule type" value="Genomic_DNA"/>
</dbReference>
<comment type="catalytic activity">
    <reaction evidence="8">
        <text>apo-[ACP] + CoA = holo-[ACP] + adenosine 3',5'-bisphosphate + H(+)</text>
        <dbReference type="Rhea" id="RHEA:12068"/>
        <dbReference type="Rhea" id="RHEA-COMP:9685"/>
        <dbReference type="Rhea" id="RHEA-COMP:9690"/>
        <dbReference type="ChEBI" id="CHEBI:15378"/>
        <dbReference type="ChEBI" id="CHEBI:29999"/>
        <dbReference type="ChEBI" id="CHEBI:57287"/>
        <dbReference type="ChEBI" id="CHEBI:58343"/>
        <dbReference type="ChEBI" id="CHEBI:64479"/>
        <dbReference type="EC" id="2.7.8.7"/>
    </reaction>
</comment>
<evidence type="ECO:0000256" key="5">
    <source>
        <dbReference type="ARBA" id="ARBA00022842"/>
    </source>
</evidence>
<protein>
    <recommendedName>
        <fullName evidence="8">Holo-[acyl-carrier-protein] synthase</fullName>
        <shortName evidence="8">Holo-ACP synthase</shortName>
        <ecNumber evidence="8">2.7.8.7</ecNumber>
    </recommendedName>
    <alternativeName>
        <fullName evidence="8">4'-phosphopantetheinyl transferase AcpS</fullName>
    </alternativeName>
</protein>
<keyword evidence="11" id="KW-1185">Reference proteome</keyword>
<comment type="cofactor">
    <cofactor evidence="8">
        <name>Mg(2+)</name>
        <dbReference type="ChEBI" id="CHEBI:18420"/>
    </cofactor>
</comment>
<keyword evidence="1 8" id="KW-0444">Lipid biosynthesis</keyword>
<dbReference type="EC" id="2.7.8.7" evidence="8"/>
<evidence type="ECO:0000313" key="10">
    <source>
        <dbReference type="EMBL" id="GGO86266.1"/>
    </source>
</evidence>
<organism evidence="10 11">
    <name type="scientific">Nocardioides phosphati</name>
    <dbReference type="NCBI Taxonomy" id="1867775"/>
    <lineage>
        <taxon>Bacteria</taxon>
        <taxon>Bacillati</taxon>
        <taxon>Actinomycetota</taxon>
        <taxon>Actinomycetes</taxon>
        <taxon>Propionibacteriales</taxon>
        <taxon>Nocardioidaceae</taxon>
        <taxon>Nocardioides</taxon>
    </lineage>
</organism>
<dbReference type="NCBIfam" id="NF000831">
    <property type="entry name" value="PRK00070.3-1"/>
    <property type="match status" value="1"/>
</dbReference>
<keyword evidence="8" id="KW-0963">Cytoplasm</keyword>
<evidence type="ECO:0000256" key="3">
    <source>
        <dbReference type="ARBA" id="ARBA00022723"/>
    </source>
</evidence>
<evidence type="ECO:0000259" key="9">
    <source>
        <dbReference type="Pfam" id="PF01648"/>
    </source>
</evidence>
<dbReference type="InterPro" id="IPR008278">
    <property type="entry name" value="4-PPantetheinyl_Trfase_dom"/>
</dbReference>
<dbReference type="Gene3D" id="3.90.470.20">
    <property type="entry name" value="4'-phosphopantetheinyl transferase domain"/>
    <property type="match status" value="1"/>
</dbReference>
<comment type="subcellular location">
    <subcellularLocation>
        <location evidence="8">Cytoplasm</location>
    </subcellularLocation>
</comment>
<dbReference type="SUPFAM" id="SSF56214">
    <property type="entry name" value="4'-phosphopantetheinyl transferase"/>
    <property type="match status" value="1"/>
</dbReference>
<evidence type="ECO:0000313" key="11">
    <source>
        <dbReference type="Proteomes" id="UP000655410"/>
    </source>
</evidence>
<dbReference type="InterPro" id="IPR002582">
    <property type="entry name" value="ACPS"/>
</dbReference>
<feature type="domain" description="4'-phosphopantetheinyl transferase" evidence="9">
    <location>
        <begin position="23"/>
        <end position="142"/>
    </location>
</feature>
<accession>A0ABQ2N7Z5</accession>
<dbReference type="Proteomes" id="UP000655410">
    <property type="component" value="Unassembled WGS sequence"/>
</dbReference>
<evidence type="ECO:0000256" key="8">
    <source>
        <dbReference type="HAMAP-Rule" id="MF_00101"/>
    </source>
</evidence>
<evidence type="ECO:0000256" key="1">
    <source>
        <dbReference type="ARBA" id="ARBA00022516"/>
    </source>
</evidence>
<gene>
    <name evidence="8 10" type="primary">acpS</name>
    <name evidence="10" type="ORF">GCM10011584_08170</name>
</gene>
<comment type="similarity">
    <text evidence="8">Belongs to the P-Pant transferase superfamily. AcpS family.</text>
</comment>